<dbReference type="AlphaFoldDB" id="A0A0F9K085"/>
<evidence type="ECO:0008006" key="2">
    <source>
        <dbReference type="Google" id="ProtNLM"/>
    </source>
</evidence>
<dbReference type="InterPro" id="IPR004155">
    <property type="entry name" value="PBS_lyase_HEAT"/>
</dbReference>
<dbReference type="PANTHER" id="PTHR12697:SF5">
    <property type="entry name" value="DEOXYHYPUSINE HYDROXYLASE"/>
    <property type="match status" value="1"/>
</dbReference>
<proteinExistence type="predicted"/>
<protein>
    <recommendedName>
        <fullName evidence="2">HEAT repeat domain-containing protein</fullName>
    </recommendedName>
</protein>
<gene>
    <name evidence="1" type="ORF">LCGC14_1695200</name>
</gene>
<dbReference type="Pfam" id="PF03130">
    <property type="entry name" value="HEAT_PBS"/>
    <property type="match status" value="1"/>
</dbReference>
<organism evidence="1">
    <name type="scientific">marine sediment metagenome</name>
    <dbReference type="NCBI Taxonomy" id="412755"/>
    <lineage>
        <taxon>unclassified sequences</taxon>
        <taxon>metagenomes</taxon>
        <taxon>ecological metagenomes</taxon>
    </lineage>
</organism>
<dbReference type="InterPro" id="IPR016024">
    <property type="entry name" value="ARM-type_fold"/>
</dbReference>
<sequence length="336" mass="36173">MSRRRKTLLVAVALVLLAAGGFAWYWQATSVDRRVNAILAEGRAGEPGLVEGWFIKLGMRKERQVRAWDEVADDLAKLGPSAVPAFIEALDHENEDVRGRAISALGEFRDERAIHALGKVLCCAPGEGIWKSEERAYAVSALGGLGPAAVPILLGVLELDHYESVEFDVVRELMAMGRSGVDGLGNLLSSSDSRVRRRACAALGKVQGWRAGEFLGKALSDHDASVRASAAFHMRYLRSDEFPHALMDALASEDPRVRIAATASLGILGSPRAIRALTSRFEAGELDMVPTALAKIGTAESVGALFDAIRARRVEPEDLVGAMVLHRVSAELLTKA</sequence>
<dbReference type="InterPro" id="IPR011989">
    <property type="entry name" value="ARM-like"/>
</dbReference>
<dbReference type="GO" id="GO:0016491">
    <property type="term" value="F:oxidoreductase activity"/>
    <property type="evidence" value="ECO:0007669"/>
    <property type="project" value="TreeGrafter"/>
</dbReference>
<dbReference type="PANTHER" id="PTHR12697">
    <property type="entry name" value="PBS LYASE HEAT-LIKE PROTEIN"/>
    <property type="match status" value="1"/>
</dbReference>
<accession>A0A0F9K085</accession>
<name>A0A0F9K085_9ZZZZ</name>
<dbReference type="Pfam" id="PF13646">
    <property type="entry name" value="HEAT_2"/>
    <property type="match status" value="2"/>
</dbReference>
<dbReference type="EMBL" id="LAZR01014886">
    <property type="protein sequence ID" value="KKM15523.1"/>
    <property type="molecule type" value="Genomic_DNA"/>
</dbReference>
<evidence type="ECO:0000313" key="1">
    <source>
        <dbReference type="EMBL" id="KKM15523.1"/>
    </source>
</evidence>
<feature type="non-terminal residue" evidence="1">
    <location>
        <position position="336"/>
    </location>
</feature>
<dbReference type="SMART" id="SM00567">
    <property type="entry name" value="EZ_HEAT"/>
    <property type="match status" value="6"/>
</dbReference>
<dbReference type="Gene3D" id="1.25.10.10">
    <property type="entry name" value="Leucine-rich Repeat Variant"/>
    <property type="match status" value="2"/>
</dbReference>
<dbReference type="SUPFAM" id="SSF48371">
    <property type="entry name" value="ARM repeat"/>
    <property type="match status" value="2"/>
</dbReference>
<reference evidence="1" key="1">
    <citation type="journal article" date="2015" name="Nature">
        <title>Complex archaea that bridge the gap between prokaryotes and eukaryotes.</title>
        <authorList>
            <person name="Spang A."/>
            <person name="Saw J.H."/>
            <person name="Jorgensen S.L."/>
            <person name="Zaremba-Niedzwiedzka K."/>
            <person name="Martijn J."/>
            <person name="Lind A.E."/>
            <person name="van Eijk R."/>
            <person name="Schleper C."/>
            <person name="Guy L."/>
            <person name="Ettema T.J."/>
        </authorList>
    </citation>
    <scope>NUCLEOTIDE SEQUENCE</scope>
</reference>
<comment type="caution">
    <text evidence="1">The sequence shown here is derived from an EMBL/GenBank/DDBJ whole genome shotgun (WGS) entry which is preliminary data.</text>
</comment>